<evidence type="ECO:0000313" key="2">
    <source>
        <dbReference type="EMBL" id="SDJ83399.1"/>
    </source>
</evidence>
<feature type="transmembrane region" description="Helical" evidence="1">
    <location>
        <begin position="323"/>
        <end position="344"/>
    </location>
</feature>
<evidence type="ECO:0000256" key="1">
    <source>
        <dbReference type="SAM" id="Phobius"/>
    </source>
</evidence>
<feature type="transmembrane region" description="Helical" evidence="1">
    <location>
        <begin position="115"/>
        <end position="138"/>
    </location>
</feature>
<feature type="transmembrane region" description="Helical" evidence="1">
    <location>
        <begin position="25"/>
        <end position="54"/>
    </location>
</feature>
<name>A0A1G8WYE6_9BACI</name>
<feature type="transmembrane region" description="Helical" evidence="1">
    <location>
        <begin position="175"/>
        <end position="195"/>
    </location>
</feature>
<protein>
    <submittedName>
        <fullName evidence="2">Uncharacterized protein</fullName>
    </submittedName>
</protein>
<gene>
    <name evidence="2" type="ORF">SAMN05216243_1064</name>
</gene>
<keyword evidence="1" id="KW-1133">Transmembrane helix</keyword>
<accession>A0A1G8WYE6</accession>
<keyword evidence="1" id="KW-0812">Transmembrane</keyword>
<feature type="transmembrane region" description="Helical" evidence="1">
    <location>
        <begin position="365"/>
        <end position="386"/>
    </location>
</feature>
<proteinExistence type="predicted"/>
<feature type="transmembrane region" description="Helical" evidence="1">
    <location>
        <begin position="432"/>
        <end position="459"/>
    </location>
</feature>
<dbReference type="OrthoDB" id="2958038at2"/>
<sequence>MKSNFSTWAAYTSVKKNRRYKKKQLYLLAFGVSFDVTVLIYLGLYMIFGAIILYENIQQYGAQIRHIEVVLSANSINLVFILVIRSITAAFTRPGVPFSSTEFKMSLLPFSKAKLWLYCAVESWLIGVLYWTVAALLIGILTPFSVPFLIALAGIILLMQVLMKIPQWKLYQLRFTSKMLIVAMTVILMGVVRFVMIETGFILRGTAGLFITLLAVNVVLFRKLLQEIDWQKVVQTNDLIIWNMWFVNKMSHMEIKPPARQSWLSRVISSKKSRKPFDYQHQTAIYKRLWKSYLTEQKETVLRTLGSLLIILVLLSFHGDLVFGAAISLAIFLFVKMAASFFIGGFGDRLIFCLPWQLTAWKRAFLYWSYRAGLLVGVLTLVLLALFQMEVWWIPLQLLLYAYVLVLYIEHQLDTTMSLIAKAKSPVPLNRNLLMLLLFLLTTVSIAFPMVTLVVVVLLGKDFTRRKDGKIKNG</sequence>
<keyword evidence="1" id="KW-0472">Membrane</keyword>
<dbReference type="RefSeq" id="WP_093211708.1">
    <property type="nucleotide sequence ID" value="NZ_FNFL01000001.1"/>
</dbReference>
<dbReference type="Proteomes" id="UP000198694">
    <property type="component" value="Unassembled WGS sequence"/>
</dbReference>
<keyword evidence="3" id="KW-1185">Reference proteome</keyword>
<dbReference type="EMBL" id="FNFL01000001">
    <property type="protein sequence ID" value="SDJ83399.1"/>
    <property type="molecule type" value="Genomic_DNA"/>
</dbReference>
<evidence type="ECO:0000313" key="3">
    <source>
        <dbReference type="Proteomes" id="UP000198694"/>
    </source>
</evidence>
<feature type="transmembrane region" description="Helical" evidence="1">
    <location>
        <begin position="201"/>
        <end position="221"/>
    </location>
</feature>
<feature type="transmembrane region" description="Helical" evidence="1">
    <location>
        <begin position="144"/>
        <end position="163"/>
    </location>
</feature>
<reference evidence="2 3" key="1">
    <citation type="submission" date="2016-10" db="EMBL/GenBank/DDBJ databases">
        <authorList>
            <person name="de Groot N.N."/>
        </authorList>
    </citation>
    <scope>NUCLEOTIDE SEQUENCE [LARGE SCALE GENOMIC DNA]</scope>
    <source>
        <strain evidence="2 3">CGMCC 1.6502</strain>
    </source>
</reference>
<organism evidence="2 3">
    <name type="scientific">Sediminibacillus albus</name>
    <dbReference type="NCBI Taxonomy" id="407036"/>
    <lineage>
        <taxon>Bacteria</taxon>
        <taxon>Bacillati</taxon>
        <taxon>Bacillota</taxon>
        <taxon>Bacilli</taxon>
        <taxon>Bacillales</taxon>
        <taxon>Bacillaceae</taxon>
        <taxon>Sediminibacillus</taxon>
    </lineage>
</organism>
<feature type="transmembrane region" description="Helical" evidence="1">
    <location>
        <begin position="392"/>
        <end position="411"/>
    </location>
</feature>
<dbReference type="STRING" id="407036.SAMN05216243_1064"/>
<feature type="transmembrane region" description="Helical" evidence="1">
    <location>
        <begin position="300"/>
        <end position="317"/>
    </location>
</feature>
<dbReference type="AlphaFoldDB" id="A0A1G8WYE6"/>